<dbReference type="Proteomes" id="UP000001402">
    <property type="component" value="Chromosome"/>
</dbReference>
<dbReference type="CDD" id="cd06854">
    <property type="entry name" value="GT_WbpL_WbcO_like"/>
    <property type="match status" value="1"/>
</dbReference>
<comment type="cofactor">
    <cofactor evidence="7">
        <name>Mg(2+)</name>
        <dbReference type="ChEBI" id="CHEBI:18420"/>
    </cofactor>
</comment>
<feature type="transmembrane region" description="Helical" evidence="8">
    <location>
        <begin position="237"/>
        <end position="256"/>
    </location>
</feature>
<dbReference type="GO" id="GO:0005886">
    <property type="term" value="C:plasma membrane"/>
    <property type="evidence" value="ECO:0007669"/>
    <property type="project" value="UniProtKB-SubCell"/>
</dbReference>
<dbReference type="PANTHER" id="PTHR22926">
    <property type="entry name" value="PHOSPHO-N-ACETYLMURAMOYL-PENTAPEPTIDE-TRANSFERASE"/>
    <property type="match status" value="1"/>
</dbReference>
<sequence precursor="true">MNPAIGFASMIAALTAVILCAVLTWALMPLLRRYALARPNARSSHKVPTPQGAGIAVIAATLIVTTFALGPTAPALLALLPLFAAAVVIGIVGAVDDIRPIPVLPRLALQALCVGAVVLTLPADQQIVPALPLWLERAALLIGGLWFVNLVNFMDGLDWMTVAEGVPVTAALVVFGLLGALSQSPMLLAAALGGAILGFAPFNRPGAAKVFLGDVGSLPIGLLLGWCLLQLALQGHAAAALLLPLYYLADSTLTLLRRMIRRERFWLAHRTHFYQRATDNGFPVRAVVGQVCLLNLTLAGLAGASIALRSAATDLLLLGIGAMLVAAVLRRFTRPRA</sequence>
<evidence type="ECO:0000256" key="2">
    <source>
        <dbReference type="ARBA" id="ARBA00022475"/>
    </source>
</evidence>
<feature type="transmembrane region" description="Helical" evidence="8">
    <location>
        <begin position="75"/>
        <end position="95"/>
    </location>
</feature>
<evidence type="ECO:0000256" key="7">
    <source>
        <dbReference type="PIRSR" id="PIRSR600715-1"/>
    </source>
</evidence>
<feature type="binding site" evidence="7">
    <location>
        <position position="152"/>
    </location>
    <ligand>
        <name>Mg(2+)</name>
        <dbReference type="ChEBI" id="CHEBI:18420"/>
    </ligand>
</feature>
<feature type="transmembrane region" description="Helical" evidence="8">
    <location>
        <begin position="6"/>
        <end position="31"/>
    </location>
</feature>
<feature type="transmembrane region" description="Helical" evidence="8">
    <location>
        <begin position="134"/>
        <end position="154"/>
    </location>
</feature>
<evidence type="ECO:0000256" key="8">
    <source>
        <dbReference type="SAM" id="Phobius"/>
    </source>
</evidence>
<comment type="subcellular location">
    <subcellularLocation>
        <location evidence="1">Cell membrane</location>
        <topology evidence="1">Multi-pass membrane protein</topology>
    </subcellularLocation>
</comment>
<dbReference type="GO" id="GO:0071555">
    <property type="term" value="P:cell wall organization"/>
    <property type="evidence" value="ECO:0007669"/>
    <property type="project" value="TreeGrafter"/>
</dbReference>
<gene>
    <name evidence="9" type="ordered locus">Rpdx1_4242</name>
</gene>
<feature type="transmembrane region" description="Helical" evidence="8">
    <location>
        <begin position="107"/>
        <end position="128"/>
    </location>
</feature>
<dbReference type="AlphaFoldDB" id="E6VM61"/>
<keyword evidence="7" id="KW-0479">Metal-binding</keyword>
<reference evidence="9" key="1">
    <citation type="submission" date="2010-12" db="EMBL/GenBank/DDBJ databases">
        <title>Complete sequence of Rhodopseudomonas palustris DX-1.</title>
        <authorList>
            <consortium name="US DOE Joint Genome Institute"/>
            <person name="Lucas S."/>
            <person name="Copeland A."/>
            <person name="Lapidus A."/>
            <person name="Cheng J.-F."/>
            <person name="Goodwin L."/>
            <person name="Pitluck S."/>
            <person name="Misra M."/>
            <person name="Chertkov O."/>
            <person name="Detter J.C."/>
            <person name="Han C."/>
            <person name="Tapia R."/>
            <person name="Land M."/>
            <person name="Hauser L."/>
            <person name="Kyrpides N."/>
            <person name="Ivanova N."/>
            <person name="Ovchinnikova G."/>
            <person name="Logan B."/>
            <person name="Oda Y."/>
            <person name="Harwood C."/>
            <person name="Woyke T."/>
        </authorList>
    </citation>
    <scope>NUCLEOTIDE SEQUENCE [LARGE SCALE GENOMIC DNA]</scope>
    <source>
        <strain evidence="9">DX-1</strain>
    </source>
</reference>
<evidence type="ECO:0000256" key="3">
    <source>
        <dbReference type="ARBA" id="ARBA00022679"/>
    </source>
</evidence>
<dbReference type="HOGENOM" id="CLU_023982_3_0_5"/>
<evidence type="ECO:0000313" key="10">
    <source>
        <dbReference type="Proteomes" id="UP000001402"/>
    </source>
</evidence>
<feature type="transmembrane region" description="Helical" evidence="8">
    <location>
        <begin position="52"/>
        <end position="69"/>
    </location>
</feature>
<dbReference type="Pfam" id="PF00953">
    <property type="entry name" value="Glycos_transf_4"/>
    <property type="match status" value="1"/>
</dbReference>
<feature type="transmembrane region" description="Helical" evidence="8">
    <location>
        <begin position="315"/>
        <end position="333"/>
    </location>
</feature>
<keyword evidence="4 8" id="KW-0812">Transmembrane</keyword>
<feature type="binding site" evidence="7">
    <location>
        <position position="214"/>
    </location>
    <ligand>
        <name>Mg(2+)</name>
        <dbReference type="ChEBI" id="CHEBI:18420"/>
    </ligand>
</feature>
<name>E6VM61_RHOPX</name>
<proteinExistence type="predicted"/>
<dbReference type="eggNOG" id="COG0472">
    <property type="taxonomic scope" value="Bacteria"/>
</dbReference>
<dbReference type="KEGG" id="rpx:Rpdx1_4242"/>
<keyword evidence="7" id="KW-0460">Magnesium</keyword>
<keyword evidence="5 8" id="KW-1133">Transmembrane helix</keyword>
<protein>
    <submittedName>
        <fullName evidence="9">Glycosyl transferase, family 4, conserved region</fullName>
    </submittedName>
</protein>
<dbReference type="InterPro" id="IPR000715">
    <property type="entry name" value="Glycosyl_transferase_4"/>
</dbReference>
<keyword evidence="2" id="KW-1003">Cell membrane</keyword>
<dbReference type="PANTHER" id="PTHR22926:SF3">
    <property type="entry name" value="UNDECAPRENYL-PHOSPHATE ALPHA-N-ACETYLGLUCOSAMINYL 1-PHOSPHATE TRANSFERASE"/>
    <property type="match status" value="1"/>
</dbReference>
<dbReference type="GO" id="GO:0016780">
    <property type="term" value="F:phosphotransferase activity, for other substituted phosphate groups"/>
    <property type="evidence" value="ECO:0007669"/>
    <property type="project" value="InterPro"/>
</dbReference>
<dbReference type="BioCyc" id="RPAL652103:RPDX1_RS20955-MONOMER"/>
<dbReference type="OrthoDB" id="9783652at2"/>
<keyword evidence="6 8" id="KW-0472">Membrane</keyword>
<feature type="transmembrane region" description="Helical" evidence="8">
    <location>
        <begin position="210"/>
        <end position="231"/>
    </location>
</feature>
<feature type="transmembrane region" description="Helical" evidence="8">
    <location>
        <begin position="186"/>
        <end position="203"/>
    </location>
</feature>
<evidence type="ECO:0000256" key="6">
    <source>
        <dbReference type="ARBA" id="ARBA00023136"/>
    </source>
</evidence>
<dbReference type="GO" id="GO:0044038">
    <property type="term" value="P:cell wall macromolecule biosynthetic process"/>
    <property type="evidence" value="ECO:0007669"/>
    <property type="project" value="TreeGrafter"/>
</dbReference>
<evidence type="ECO:0000256" key="4">
    <source>
        <dbReference type="ARBA" id="ARBA00022692"/>
    </source>
</evidence>
<dbReference type="GO" id="GO:0009103">
    <property type="term" value="P:lipopolysaccharide biosynthetic process"/>
    <property type="evidence" value="ECO:0007669"/>
    <property type="project" value="TreeGrafter"/>
</dbReference>
<keyword evidence="3 9" id="KW-0808">Transferase</keyword>
<evidence type="ECO:0000313" key="9">
    <source>
        <dbReference type="EMBL" id="ADU45794.1"/>
    </source>
</evidence>
<feature type="transmembrane region" description="Helical" evidence="8">
    <location>
        <begin position="161"/>
        <end position="180"/>
    </location>
</feature>
<accession>E6VM61</accession>
<dbReference type="EMBL" id="CP002418">
    <property type="protein sequence ID" value="ADU45794.1"/>
    <property type="molecule type" value="Genomic_DNA"/>
</dbReference>
<feature type="transmembrane region" description="Helical" evidence="8">
    <location>
        <begin position="286"/>
        <end position="309"/>
    </location>
</feature>
<dbReference type="STRING" id="652103.Rpdx1_4242"/>
<organism evidence="9 10">
    <name type="scientific">Rhodopseudomonas palustris (strain DX-1)</name>
    <dbReference type="NCBI Taxonomy" id="652103"/>
    <lineage>
        <taxon>Bacteria</taxon>
        <taxon>Pseudomonadati</taxon>
        <taxon>Pseudomonadota</taxon>
        <taxon>Alphaproteobacteria</taxon>
        <taxon>Hyphomicrobiales</taxon>
        <taxon>Nitrobacteraceae</taxon>
        <taxon>Rhodopseudomonas</taxon>
    </lineage>
</organism>
<evidence type="ECO:0000256" key="5">
    <source>
        <dbReference type="ARBA" id="ARBA00022989"/>
    </source>
</evidence>
<evidence type="ECO:0000256" key="1">
    <source>
        <dbReference type="ARBA" id="ARBA00004651"/>
    </source>
</evidence>
<dbReference type="GO" id="GO:0046872">
    <property type="term" value="F:metal ion binding"/>
    <property type="evidence" value="ECO:0007669"/>
    <property type="project" value="UniProtKB-KW"/>
</dbReference>